<reference evidence="1 2" key="1">
    <citation type="journal article" date="2011" name="PLoS Genet.">
        <title>Genomic analysis of the necrotrophic fungal pathogens Sclerotinia sclerotiorum and Botrytis cinerea.</title>
        <authorList>
            <person name="Amselem J."/>
            <person name="Cuomo C.A."/>
            <person name="van Kan J.A."/>
            <person name="Viaud M."/>
            <person name="Benito E.P."/>
            <person name="Couloux A."/>
            <person name="Coutinho P.M."/>
            <person name="de Vries R.P."/>
            <person name="Dyer P.S."/>
            <person name="Fillinger S."/>
            <person name="Fournier E."/>
            <person name="Gout L."/>
            <person name="Hahn M."/>
            <person name="Kohn L."/>
            <person name="Lapalu N."/>
            <person name="Plummer K.M."/>
            <person name="Pradier J.M."/>
            <person name="Quevillon E."/>
            <person name="Sharon A."/>
            <person name="Simon A."/>
            <person name="ten Have A."/>
            <person name="Tudzynski B."/>
            <person name="Tudzynski P."/>
            <person name="Wincker P."/>
            <person name="Andrew M."/>
            <person name="Anthouard V."/>
            <person name="Beever R.E."/>
            <person name="Beffa R."/>
            <person name="Benoit I."/>
            <person name="Bouzid O."/>
            <person name="Brault B."/>
            <person name="Chen Z."/>
            <person name="Choquer M."/>
            <person name="Collemare J."/>
            <person name="Cotton P."/>
            <person name="Danchin E.G."/>
            <person name="Da Silva C."/>
            <person name="Gautier A."/>
            <person name="Giraud C."/>
            <person name="Giraud T."/>
            <person name="Gonzalez C."/>
            <person name="Grossetete S."/>
            <person name="Guldener U."/>
            <person name="Henrissat B."/>
            <person name="Howlett B.J."/>
            <person name="Kodira C."/>
            <person name="Kretschmer M."/>
            <person name="Lappartient A."/>
            <person name="Leroch M."/>
            <person name="Levis C."/>
            <person name="Mauceli E."/>
            <person name="Neuveglise C."/>
            <person name="Oeser B."/>
            <person name="Pearson M."/>
            <person name="Poulain J."/>
            <person name="Poussereau N."/>
            <person name="Quesneville H."/>
            <person name="Rascle C."/>
            <person name="Schumacher J."/>
            <person name="Segurens B."/>
            <person name="Sexton A."/>
            <person name="Silva E."/>
            <person name="Sirven C."/>
            <person name="Soanes D.M."/>
            <person name="Talbot N.J."/>
            <person name="Templeton M."/>
            <person name="Yandava C."/>
            <person name="Yarden O."/>
            <person name="Zeng Q."/>
            <person name="Rollins J.A."/>
            <person name="Lebrun M.H."/>
            <person name="Dickman M."/>
        </authorList>
    </citation>
    <scope>NUCLEOTIDE SEQUENCE [LARGE SCALE GENOMIC DNA]</scope>
    <source>
        <strain evidence="1 2">B05.10</strain>
    </source>
</reference>
<dbReference type="GeneID" id="5437065"/>
<dbReference type="VEuPathDB" id="FungiDB:Bcin01g10730"/>
<gene>
    <name evidence="1" type="ORF">BCIN_01g10730</name>
</gene>
<sequence length="93" mass="10615">MQFARILESPQKSAFASLSSILNGRLQQRFLAQKNDEISERNKKLFESGGVSYCSRAIDAEKSRERKVIRDGMAGWEFKTSSFANLELRPKKT</sequence>
<organism evidence="1 2">
    <name type="scientific">Botryotinia fuckeliana (strain B05.10)</name>
    <name type="common">Noble rot fungus</name>
    <name type="synonym">Botrytis cinerea</name>
    <dbReference type="NCBI Taxonomy" id="332648"/>
    <lineage>
        <taxon>Eukaryota</taxon>
        <taxon>Fungi</taxon>
        <taxon>Dikarya</taxon>
        <taxon>Ascomycota</taxon>
        <taxon>Pezizomycotina</taxon>
        <taxon>Leotiomycetes</taxon>
        <taxon>Helotiales</taxon>
        <taxon>Sclerotiniaceae</taxon>
        <taxon>Botrytis</taxon>
    </lineage>
</organism>
<dbReference type="EMBL" id="CP009805">
    <property type="protein sequence ID" value="ATZ46489.1"/>
    <property type="molecule type" value="Genomic_DNA"/>
</dbReference>
<protein>
    <submittedName>
        <fullName evidence="1">Uncharacterized protein</fullName>
    </submittedName>
</protein>
<evidence type="ECO:0000313" key="1">
    <source>
        <dbReference type="EMBL" id="ATZ46489.1"/>
    </source>
</evidence>
<accession>A0A384J7H5</accession>
<keyword evidence="2" id="KW-1185">Reference proteome</keyword>
<reference evidence="1 2" key="3">
    <citation type="journal article" date="2017" name="Mol. Plant Pathol.">
        <title>A gapless genome sequence of the fungus Botrytis cinerea.</title>
        <authorList>
            <person name="Van Kan J.A."/>
            <person name="Stassen J.H."/>
            <person name="Mosbach A."/>
            <person name="Van Der Lee T.A."/>
            <person name="Faino L."/>
            <person name="Farmer A.D."/>
            <person name="Papasotiriou D.G."/>
            <person name="Zhou S."/>
            <person name="Seidl M.F."/>
            <person name="Cottam E."/>
            <person name="Edel D."/>
            <person name="Hahn M."/>
            <person name="Schwartz D.C."/>
            <person name="Dietrich R.A."/>
            <person name="Widdison S."/>
            <person name="Scalliet G."/>
        </authorList>
    </citation>
    <scope>NUCLEOTIDE SEQUENCE [LARGE SCALE GENOMIC DNA]</scope>
    <source>
        <strain evidence="1 2">B05.10</strain>
    </source>
</reference>
<reference evidence="1 2" key="2">
    <citation type="journal article" date="2012" name="Eukaryot. Cell">
        <title>Genome update of Botrytis cinerea strains B05.10 and T4.</title>
        <authorList>
            <person name="Staats M."/>
            <person name="van Kan J.A."/>
        </authorList>
    </citation>
    <scope>NUCLEOTIDE SEQUENCE [LARGE SCALE GENOMIC DNA]</scope>
    <source>
        <strain evidence="1 2">B05.10</strain>
    </source>
</reference>
<proteinExistence type="predicted"/>
<dbReference type="AlphaFoldDB" id="A0A384J7H5"/>
<dbReference type="Proteomes" id="UP000001798">
    <property type="component" value="Chromosome 1"/>
</dbReference>
<dbReference type="KEGG" id="bfu:BCIN_01g10730"/>
<name>A0A384J7H5_BOTFB</name>
<dbReference type="RefSeq" id="XP_024546701.1">
    <property type="nucleotide sequence ID" value="XM_024690931.1"/>
</dbReference>
<dbReference type="OrthoDB" id="3547260at2759"/>
<evidence type="ECO:0000313" key="2">
    <source>
        <dbReference type="Proteomes" id="UP000001798"/>
    </source>
</evidence>